<dbReference type="Proteomes" id="UP001157126">
    <property type="component" value="Unassembled WGS sequence"/>
</dbReference>
<sequence>MAKRPLTGSLPTLPPLPTWREIGADPVMLRRAMNLWPPFRFAGIRVVQIERGFRGATVELKLTPLTRNYVGTLYGGSLFSMTDPFWMILIGRCLGDEYVVWDKRAEIEFVAPGRTDVRTTFAVTDELLDDLRQKAEGGAKVLHWLENDIVGVDGTVIAKVRRQVYVRHRDHSRGY</sequence>
<dbReference type="InterPro" id="IPR029069">
    <property type="entry name" value="HotDog_dom_sf"/>
</dbReference>
<dbReference type="InterPro" id="IPR027961">
    <property type="entry name" value="DUF4442"/>
</dbReference>
<evidence type="ECO:0000313" key="2">
    <source>
        <dbReference type="Proteomes" id="UP001157126"/>
    </source>
</evidence>
<dbReference type="Pfam" id="PF14539">
    <property type="entry name" value="DUF4442"/>
    <property type="match status" value="1"/>
</dbReference>
<comment type="caution">
    <text evidence="1">The sequence shown here is derived from an EMBL/GenBank/DDBJ whole genome shotgun (WGS) entry which is preliminary data.</text>
</comment>
<protein>
    <submittedName>
        <fullName evidence="1">DUF4442 domain-containing protein</fullName>
    </submittedName>
</protein>
<name>A0ABQ6ITQ1_9MICO</name>
<proteinExistence type="predicted"/>
<dbReference type="EMBL" id="BSUO01000001">
    <property type="protein sequence ID" value="GMA40094.1"/>
    <property type="molecule type" value="Genomic_DNA"/>
</dbReference>
<reference evidence="2" key="1">
    <citation type="journal article" date="2019" name="Int. J. Syst. Evol. Microbiol.">
        <title>The Global Catalogue of Microorganisms (GCM) 10K type strain sequencing project: providing services to taxonomists for standard genome sequencing and annotation.</title>
        <authorList>
            <consortium name="The Broad Institute Genomics Platform"/>
            <consortium name="The Broad Institute Genome Sequencing Center for Infectious Disease"/>
            <person name="Wu L."/>
            <person name="Ma J."/>
        </authorList>
    </citation>
    <scope>NUCLEOTIDE SEQUENCE [LARGE SCALE GENOMIC DNA]</scope>
    <source>
        <strain evidence="2">NBRC 113072</strain>
    </source>
</reference>
<organism evidence="1 2">
    <name type="scientific">Mobilicoccus caccae</name>
    <dbReference type="NCBI Taxonomy" id="1859295"/>
    <lineage>
        <taxon>Bacteria</taxon>
        <taxon>Bacillati</taxon>
        <taxon>Actinomycetota</taxon>
        <taxon>Actinomycetes</taxon>
        <taxon>Micrococcales</taxon>
        <taxon>Dermatophilaceae</taxon>
        <taxon>Mobilicoccus</taxon>
    </lineage>
</organism>
<dbReference type="RefSeq" id="WP_284303851.1">
    <property type="nucleotide sequence ID" value="NZ_BSUO01000001.1"/>
</dbReference>
<dbReference type="Gene3D" id="3.10.129.10">
    <property type="entry name" value="Hotdog Thioesterase"/>
    <property type="match status" value="1"/>
</dbReference>
<keyword evidence="2" id="KW-1185">Reference proteome</keyword>
<evidence type="ECO:0000313" key="1">
    <source>
        <dbReference type="EMBL" id="GMA40094.1"/>
    </source>
</evidence>
<accession>A0ABQ6ITQ1</accession>
<dbReference type="SUPFAM" id="SSF54637">
    <property type="entry name" value="Thioesterase/thiol ester dehydrase-isomerase"/>
    <property type="match status" value="1"/>
</dbReference>
<gene>
    <name evidence="1" type="ORF">GCM10025883_21390</name>
</gene>